<sequence length="348" mass="38435">MRGRNLLAPLFPQLADGMRRMPMGGKFKSRIPQDPMTANYEDFPEGIPENGELPPPVVELRKGQVTDETHMACCIAWSLKEVKSYNASDVVRRYRAWKPVAFDMSDPMREVLNEMDAGMPALTSGRRVWIRGFRRSCTNSSLARTAPIGVFFAKDDAARLQASFDDSALTHYDPRCQLACVALNEAIARAITGGDKLQPSDLLIAAQKGLSIGAAALARSLSDYVEEVSFAKSLLWADLEAAQQQNPMLYGPELHLHRHHGHVRIAFRLAFWELLHAPSLEAALVDVANRGADADAHGAITGALLGAFYGESAIPAEWKQLVLESMNTVRGPLWNLYHPRHLLALVQD</sequence>
<keyword evidence="2" id="KW-0378">Hydrolase</keyword>
<accession>A0A085WNR7</accession>
<evidence type="ECO:0000313" key="2">
    <source>
        <dbReference type="EMBL" id="KFE69330.1"/>
    </source>
</evidence>
<feature type="binding site" evidence="1">
    <location>
        <position position="66"/>
    </location>
    <ligand>
        <name>Mg(2+)</name>
        <dbReference type="ChEBI" id="CHEBI:18420"/>
        <label>1</label>
    </ligand>
</feature>
<dbReference type="STRING" id="394096.DB31_6305"/>
<proteinExistence type="predicted"/>
<dbReference type="InterPro" id="IPR005502">
    <property type="entry name" value="Ribosyl_crysJ1"/>
</dbReference>
<dbReference type="EMBL" id="JMCB01000004">
    <property type="protein sequence ID" value="KFE69330.1"/>
    <property type="molecule type" value="Genomic_DNA"/>
</dbReference>
<comment type="cofactor">
    <cofactor evidence="1">
        <name>Mg(2+)</name>
        <dbReference type="ChEBI" id="CHEBI:18420"/>
    </cofactor>
    <text evidence="1">Binds 2 magnesium ions per subunit.</text>
</comment>
<feature type="binding site" evidence="1">
    <location>
        <position position="295"/>
    </location>
    <ligand>
        <name>Mg(2+)</name>
        <dbReference type="ChEBI" id="CHEBI:18420"/>
        <label>1</label>
    </ligand>
</feature>
<comment type="caution">
    <text evidence="2">The sequence shown here is derived from an EMBL/GenBank/DDBJ whole genome shotgun (WGS) entry which is preliminary data.</text>
</comment>
<dbReference type="Pfam" id="PF03747">
    <property type="entry name" value="ADP_ribosyl_GH"/>
    <property type="match status" value="1"/>
</dbReference>
<name>A0A085WNR7_9BACT</name>
<dbReference type="AlphaFoldDB" id="A0A085WNR7"/>
<dbReference type="InterPro" id="IPR036705">
    <property type="entry name" value="Ribosyl_crysJ1_sf"/>
</dbReference>
<evidence type="ECO:0000313" key="3">
    <source>
        <dbReference type="Proteomes" id="UP000028725"/>
    </source>
</evidence>
<reference evidence="2 3" key="1">
    <citation type="submission" date="2014-04" db="EMBL/GenBank/DDBJ databases">
        <title>Genome assembly of Hyalangium minutum DSM 14724.</title>
        <authorList>
            <person name="Sharma G."/>
            <person name="Subramanian S."/>
        </authorList>
    </citation>
    <scope>NUCLEOTIDE SEQUENCE [LARGE SCALE GENOMIC DNA]</scope>
    <source>
        <strain evidence="2 3">DSM 14724</strain>
    </source>
</reference>
<dbReference type="InterPro" id="IPR050792">
    <property type="entry name" value="ADP-ribosylglycohydrolase"/>
</dbReference>
<keyword evidence="1" id="KW-0460">Magnesium</keyword>
<keyword evidence="3" id="KW-1185">Reference proteome</keyword>
<protein>
    <submittedName>
        <fullName evidence="2">ADP-ribosylglycohydrolase family protein</fullName>
    </submittedName>
</protein>
<dbReference type="SUPFAM" id="SSF101478">
    <property type="entry name" value="ADP-ribosylglycohydrolase"/>
    <property type="match status" value="1"/>
</dbReference>
<feature type="binding site" evidence="1">
    <location>
        <position position="67"/>
    </location>
    <ligand>
        <name>Mg(2+)</name>
        <dbReference type="ChEBI" id="CHEBI:18420"/>
        <label>1</label>
    </ligand>
</feature>
<dbReference type="Proteomes" id="UP000028725">
    <property type="component" value="Unassembled WGS sequence"/>
</dbReference>
<keyword evidence="1" id="KW-0479">Metal-binding</keyword>
<gene>
    <name evidence="2" type="ORF">DB31_6305</name>
</gene>
<dbReference type="PANTHER" id="PTHR16222">
    <property type="entry name" value="ADP-RIBOSYLGLYCOHYDROLASE"/>
    <property type="match status" value="1"/>
</dbReference>
<dbReference type="PANTHER" id="PTHR16222:SF12">
    <property type="entry name" value="ADP-RIBOSYLGLYCOHYDROLASE-RELATED"/>
    <property type="match status" value="1"/>
</dbReference>
<dbReference type="GO" id="GO:0016787">
    <property type="term" value="F:hydrolase activity"/>
    <property type="evidence" value="ECO:0007669"/>
    <property type="project" value="UniProtKB-KW"/>
</dbReference>
<dbReference type="Gene3D" id="1.10.4080.10">
    <property type="entry name" value="ADP-ribosylation/Crystallin J1"/>
    <property type="match status" value="1"/>
</dbReference>
<evidence type="ECO:0000256" key="1">
    <source>
        <dbReference type="PIRSR" id="PIRSR605502-1"/>
    </source>
</evidence>
<feature type="binding site" evidence="1">
    <location>
        <position position="293"/>
    </location>
    <ligand>
        <name>Mg(2+)</name>
        <dbReference type="ChEBI" id="CHEBI:18420"/>
        <label>1</label>
    </ligand>
</feature>
<dbReference type="GO" id="GO:0046872">
    <property type="term" value="F:metal ion binding"/>
    <property type="evidence" value="ECO:0007669"/>
    <property type="project" value="UniProtKB-KW"/>
</dbReference>
<organism evidence="2 3">
    <name type="scientific">Hyalangium minutum</name>
    <dbReference type="NCBI Taxonomy" id="394096"/>
    <lineage>
        <taxon>Bacteria</taxon>
        <taxon>Pseudomonadati</taxon>
        <taxon>Myxococcota</taxon>
        <taxon>Myxococcia</taxon>
        <taxon>Myxococcales</taxon>
        <taxon>Cystobacterineae</taxon>
        <taxon>Archangiaceae</taxon>
        <taxon>Hyalangium</taxon>
    </lineage>
</organism>
<dbReference type="PATRIC" id="fig|394096.3.peg.2404"/>